<dbReference type="AlphaFoldDB" id="A0A6M3LVC4"/>
<protein>
    <submittedName>
        <fullName evidence="2">Uncharacterized protein</fullName>
    </submittedName>
</protein>
<dbReference type="EMBL" id="MT141583">
    <property type="protein sequence ID" value="QJA68067.1"/>
    <property type="molecule type" value="Genomic_DNA"/>
</dbReference>
<evidence type="ECO:0000313" key="1">
    <source>
        <dbReference type="EMBL" id="QJA68067.1"/>
    </source>
</evidence>
<accession>A0A6M3LVC4</accession>
<name>A0A6M3LVC4_9ZZZZ</name>
<proteinExistence type="predicted"/>
<dbReference type="EMBL" id="MT143412">
    <property type="protein sequence ID" value="QJA96558.1"/>
    <property type="molecule type" value="Genomic_DNA"/>
</dbReference>
<gene>
    <name evidence="1" type="ORF">MM415A09046_0002</name>
    <name evidence="2" type="ORF">MM415B08011_0002</name>
</gene>
<organism evidence="2">
    <name type="scientific">viral metagenome</name>
    <dbReference type="NCBI Taxonomy" id="1070528"/>
    <lineage>
        <taxon>unclassified sequences</taxon>
        <taxon>metagenomes</taxon>
        <taxon>organismal metagenomes</taxon>
    </lineage>
</organism>
<sequence length="171" mass="20095">MHHRAFITFKKENAENSEEARNYVLDFLTDEGFCIGGFFCCPIADWFVIGGRWSGELQNISIHKKIMEMLNKPEGEYLYSSDLEDEGNQIKIQKLWEKEGGKGINAYKRDQYENLGYDDDAMIVTEKIYNDFLKENEGTETNGESFWDLDYEEVNKDFINNKWIVVVDYHN</sequence>
<reference evidence="2" key="1">
    <citation type="submission" date="2020-03" db="EMBL/GenBank/DDBJ databases">
        <title>The deep terrestrial virosphere.</title>
        <authorList>
            <person name="Holmfeldt K."/>
            <person name="Nilsson E."/>
            <person name="Simone D."/>
            <person name="Lopez-Fernandez M."/>
            <person name="Wu X."/>
            <person name="de Brujin I."/>
            <person name="Lundin D."/>
            <person name="Andersson A."/>
            <person name="Bertilsson S."/>
            <person name="Dopson M."/>
        </authorList>
    </citation>
    <scope>NUCLEOTIDE SEQUENCE</scope>
    <source>
        <strain evidence="1">MM415A09046</strain>
        <strain evidence="2">MM415B08011</strain>
    </source>
</reference>
<evidence type="ECO:0000313" key="2">
    <source>
        <dbReference type="EMBL" id="QJA96558.1"/>
    </source>
</evidence>